<dbReference type="SMART" id="SM00450">
    <property type="entry name" value="RHOD"/>
    <property type="match status" value="1"/>
</dbReference>
<dbReference type="AlphaFoldDB" id="A0A1I0ZJ66"/>
<organism evidence="3 4">
    <name type="scientific">Cellulomonas marina</name>
    <dbReference type="NCBI Taxonomy" id="988821"/>
    <lineage>
        <taxon>Bacteria</taxon>
        <taxon>Bacillati</taxon>
        <taxon>Actinomycetota</taxon>
        <taxon>Actinomycetes</taxon>
        <taxon>Micrococcales</taxon>
        <taxon>Cellulomonadaceae</taxon>
        <taxon>Cellulomonas</taxon>
    </lineage>
</organism>
<sequence>MSSTPDRPYAGDVTPQEAWQTLQDDPRAVLVDVRTDAEWRYVGIPDTSALGPDGPRRTVLVEWVSYPSGQTNAHFVEQLRAALDDDAAGGDGADAADGGADAGAPDRPLLFLCRSGVRSVAAATAATRAGLGRALNVLEGFEGDVGPDAHRGHAGWRAAGLPWRQA</sequence>
<reference evidence="3 4" key="1">
    <citation type="submission" date="2016-10" db="EMBL/GenBank/DDBJ databases">
        <authorList>
            <person name="de Groot N.N."/>
        </authorList>
    </citation>
    <scope>NUCLEOTIDE SEQUENCE [LARGE SCALE GENOMIC DNA]</scope>
    <source>
        <strain evidence="3 4">CGMCC 4.6945</strain>
    </source>
</reference>
<dbReference type="Pfam" id="PF00581">
    <property type="entry name" value="Rhodanese"/>
    <property type="match status" value="1"/>
</dbReference>
<evidence type="ECO:0000313" key="4">
    <source>
        <dbReference type="Proteomes" id="UP000199012"/>
    </source>
</evidence>
<protein>
    <submittedName>
        <fullName evidence="3">Rhodanese-related sulfurtransferase</fullName>
    </submittedName>
</protein>
<feature type="region of interest" description="Disordered" evidence="1">
    <location>
        <begin position="1"/>
        <end position="20"/>
    </location>
</feature>
<evidence type="ECO:0000313" key="3">
    <source>
        <dbReference type="EMBL" id="SFB24570.1"/>
    </source>
</evidence>
<dbReference type="Proteomes" id="UP000199012">
    <property type="component" value="Unassembled WGS sequence"/>
</dbReference>
<dbReference type="RefSeq" id="WP_090033483.1">
    <property type="nucleotide sequence ID" value="NZ_BONM01000007.1"/>
</dbReference>
<accession>A0A1I0ZJ66</accession>
<keyword evidence="4" id="KW-1185">Reference proteome</keyword>
<evidence type="ECO:0000256" key="1">
    <source>
        <dbReference type="SAM" id="MobiDB-lite"/>
    </source>
</evidence>
<gene>
    <name evidence="3" type="ORF">SAMN05421867_11130</name>
</gene>
<proteinExistence type="predicted"/>
<dbReference type="PROSITE" id="PS50206">
    <property type="entry name" value="RHODANESE_3"/>
    <property type="match status" value="1"/>
</dbReference>
<dbReference type="InterPro" id="IPR001763">
    <property type="entry name" value="Rhodanese-like_dom"/>
</dbReference>
<dbReference type="STRING" id="988821.SAMN05421867_11130"/>
<dbReference type="InterPro" id="IPR036873">
    <property type="entry name" value="Rhodanese-like_dom_sf"/>
</dbReference>
<name>A0A1I0ZJ66_9CELL</name>
<dbReference type="Gene3D" id="3.40.250.10">
    <property type="entry name" value="Rhodanese-like domain"/>
    <property type="match status" value="1"/>
</dbReference>
<dbReference type="SUPFAM" id="SSF52821">
    <property type="entry name" value="Rhodanese/Cell cycle control phosphatase"/>
    <property type="match status" value="1"/>
</dbReference>
<evidence type="ECO:0000259" key="2">
    <source>
        <dbReference type="PROSITE" id="PS50206"/>
    </source>
</evidence>
<keyword evidence="3" id="KW-0808">Transferase</keyword>
<dbReference type="OrthoDB" id="9815890at2"/>
<feature type="domain" description="Rhodanese" evidence="2">
    <location>
        <begin position="24"/>
        <end position="150"/>
    </location>
</feature>
<dbReference type="EMBL" id="FOKA01000011">
    <property type="protein sequence ID" value="SFB24570.1"/>
    <property type="molecule type" value="Genomic_DNA"/>
</dbReference>
<dbReference type="GO" id="GO:0016740">
    <property type="term" value="F:transferase activity"/>
    <property type="evidence" value="ECO:0007669"/>
    <property type="project" value="UniProtKB-KW"/>
</dbReference>